<proteinExistence type="predicted"/>
<dbReference type="EMBL" id="CALOZG010000020">
    <property type="protein sequence ID" value="CAH4031927.1"/>
    <property type="molecule type" value="Genomic_DNA"/>
</dbReference>
<dbReference type="AlphaFoldDB" id="A0A9P0TMH5"/>
<comment type="caution">
    <text evidence="1">The sequence shown here is derived from an EMBL/GenBank/DDBJ whole genome shotgun (WGS) entry which is preliminary data.</text>
</comment>
<name>A0A9P0TMH5_PIEBR</name>
<gene>
    <name evidence="1" type="ORF">PIBRA_LOCUS8379</name>
</gene>
<accession>A0A9P0TMH5</accession>
<evidence type="ECO:0000313" key="1">
    <source>
        <dbReference type="EMBL" id="CAH4031927.1"/>
    </source>
</evidence>
<organism evidence="1 2">
    <name type="scientific">Pieris brassicae</name>
    <name type="common">White butterfly</name>
    <name type="synonym">Large white butterfly</name>
    <dbReference type="NCBI Taxonomy" id="7116"/>
    <lineage>
        <taxon>Eukaryota</taxon>
        <taxon>Metazoa</taxon>
        <taxon>Ecdysozoa</taxon>
        <taxon>Arthropoda</taxon>
        <taxon>Hexapoda</taxon>
        <taxon>Insecta</taxon>
        <taxon>Pterygota</taxon>
        <taxon>Neoptera</taxon>
        <taxon>Endopterygota</taxon>
        <taxon>Lepidoptera</taxon>
        <taxon>Glossata</taxon>
        <taxon>Ditrysia</taxon>
        <taxon>Papilionoidea</taxon>
        <taxon>Pieridae</taxon>
        <taxon>Pierinae</taxon>
        <taxon>Pieris</taxon>
    </lineage>
</organism>
<evidence type="ECO:0000313" key="2">
    <source>
        <dbReference type="Proteomes" id="UP001152562"/>
    </source>
</evidence>
<dbReference type="Proteomes" id="UP001152562">
    <property type="component" value="Unassembled WGS sequence"/>
</dbReference>
<keyword evidence="2" id="KW-1185">Reference proteome</keyword>
<sequence>MSIAGSRTFAVSLTRKHRLARSQPGDSLSYRGRSGVGARARVYGRCTTTAPAPAEGRCEAHSQFDLQNYQLRLFTNSTVIRFELGAGTPRTRRDRLEARFSFRTPSDFFREELPIISSGAVSRIRRHLLALERKLRVRRRCSDRRERRPDGGLGYE</sequence>
<protein>
    <submittedName>
        <fullName evidence="1">Uncharacterized protein</fullName>
    </submittedName>
</protein>
<reference evidence="1" key="1">
    <citation type="submission" date="2022-05" db="EMBL/GenBank/DDBJ databases">
        <authorList>
            <person name="Okamura Y."/>
        </authorList>
    </citation>
    <scope>NUCLEOTIDE SEQUENCE</scope>
</reference>